<keyword evidence="8 10" id="KW-0320">Glycogen biosynthesis</keyword>
<dbReference type="EMBL" id="QZJZ01000082">
    <property type="protein sequence ID" value="RJP57357.1"/>
    <property type="molecule type" value="Genomic_DNA"/>
</dbReference>
<dbReference type="InterPro" id="IPR013780">
    <property type="entry name" value="Glyco_hydro_b"/>
</dbReference>
<dbReference type="InterPro" id="IPR054169">
    <property type="entry name" value="GlgB_N"/>
</dbReference>
<dbReference type="Pfam" id="PF00128">
    <property type="entry name" value="Alpha-amylase"/>
    <property type="match status" value="2"/>
</dbReference>
<evidence type="ECO:0000259" key="12">
    <source>
        <dbReference type="SMART" id="SM00642"/>
    </source>
</evidence>
<protein>
    <recommendedName>
        <fullName evidence="10">1,4-alpha-glucan branching enzyme GlgB</fullName>
        <ecNumber evidence="10">2.4.1.18</ecNumber>
    </recommendedName>
    <alternativeName>
        <fullName evidence="10">1,4-alpha-D-glucan:1,4-alpha-D-glucan 6-glucosyl-transferase</fullName>
    </alternativeName>
    <alternativeName>
        <fullName evidence="10">Alpha-(1-&gt;4)-glucan branching enzyme</fullName>
    </alternativeName>
    <alternativeName>
        <fullName evidence="10">Glycogen branching enzyme</fullName>
        <shortName evidence="10">BE</shortName>
    </alternativeName>
</protein>
<evidence type="ECO:0000256" key="3">
    <source>
        <dbReference type="ARBA" id="ARBA00004964"/>
    </source>
</evidence>
<dbReference type="Pfam" id="PF02922">
    <property type="entry name" value="CBM_48"/>
    <property type="match status" value="1"/>
</dbReference>
<dbReference type="FunFam" id="2.60.40.10:FF:000169">
    <property type="entry name" value="1,4-alpha-glucan branching enzyme GlgB"/>
    <property type="match status" value="1"/>
</dbReference>
<dbReference type="Pfam" id="PF02806">
    <property type="entry name" value="Alpha-amylase_C"/>
    <property type="match status" value="1"/>
</dbReference>
<dbReference type="InterPro" id="IPR017853">
    <property type="entry name" value="GH"/>
</dbReference>
<evidence type="ECO:0000313" key="14">
    <source>
        <dbReference type="Proteomes" id="UP000266426"/>
    </source>
</evidence>
<dbReference type="InterPro" id="IPR006407">
    <property type="entry name" value="GlgB"/>
</dbReference>
<organism evidence="13 14">
    <name type="scientific">Candidatus Auribacter fodinae</name>
    <dbReference type="NCBI Taxonomy" id="2093366"/>
    <lineage>
        <taxon>Bacteria</taxon>
        <taxon>Pseudomonadati</taxon>
        <taxon>Candidatus Auribacterota</taxon>
        <taxon>Candidatus Auribacteria</taxon>
        <taxon>Candidatus Auribacterales</taxon>
        <taxon>Candidatus Auribacteraceae</taxon>
        <taxon>Candidatus Auribacter</taxon>
    </lineage>
</organism>
<dbReference type="NCBIfam" id="NF003811">
    <property type="entry name" value="PRK05402.1"/>
    <property type="match status" value="1"/>
</dbReference>
<feature type="active site" description="Proton donor" evidence="10 11">
    <location>
        <position position="460"/>
    </location>
</feature>
<dbReference type="UniPathway" id="UPA00164"/>
<dbReference type="HAMAP" id="MF_00685">
    <property type="entry name" value="GlgB"/>
    <property type="match status" value="1"/>
</dbReference>
<evidence type="ECO:0000256" key="9">
    <source>
        <dbReference type="ARBA" id="ARBA00023277"/>
    </source>
</evidence>
<dbReference type="SUPFAM" id="SSF51445">
    <property type="entry name" value="(Trans)glycosidases"/>
    <property type="match status" value="1"/>
</dbReference>
<evidence type="ECO:0000256" key="11">
    <source>
        <dbReference type="PIRSR" id="PIRSR000463-1"/>
    </source>
</evidence>
<keyword evidence="5 10" id="KW-0321">Glycogen metabolism</keyword>
<keyword evidence="6 10" id="KW-0328">Glycosyltransferase</keyword>
<dbReference type="FunFam" id="3.20.20.80:FF:000003">
    <property type="entry name" value="1,4-alpha-glucan branching enzyme GlgB"/>
    <property type="match status" value="1"/>
</dbReference>
<dbReference type="GO" id="GO:0003844">
    <property type="term" value="F:1,4-alpha-glucan branching enzyme activity"/>
    <property type="evidence" value="ECO:0007669"/>
    <property type="project" value="UniProtKB-UniRule"/>
</dbReference>
<dbReference type="Gene3D" id="3.20.20.80">
    <property type="entry name" value="Glycosidases"/>
    <property type="match status" value="1"/>
</dbReference>
<evidence type="ECO:0000256" key="4">
    <source>
        <dbReference type="ARBA" id="ARBA00009000"/>
    </source>
</evidence>
<gene>
    <name evidence="10 13" type="primary">glgB</name>
    <name evidence="13" type="ORF">C4541_10375</name>
</gene>
<comment type="pathway">
    <text evidence="3 10">Glycan biosynthesis; glycogen biosynthesis.</text>
</comment>
<evidence type="ECO:0000256" key="6">
    <source>
        <dbReference type="ARBA" id="ARBA00022676"/>
    </source>
</evidence>
<dbReference type="InterPro" id="IPR013783">
    <property type="entry name" value="Ig-like_fold"/>
</dbReference>
<dbReference type="Pfam" id="PF22019">
    <property type="entry name" value="GlgB_N"/>
    <property type="match status" value="1"/>
</dbReference>
<dbReference type="PIRSF" id="PIRSF000463">
    <property type="entry name" value="GlgB"/>
    <property type="match status" value="1"/>
</dbReference>
<proteinExistence type="inferred from homology"/>
<dbReference type="GO" id="GO:0005978">
    <property type="term" value="P:glycogen biosynthetic process"/>
    <property type="evidence" value="ECO:0007669"/>
    <property type="project" value="UniProtKB-UniRule"/>
</dbReference>
<dbReference type="NCBIfam" id="NF008967">
    <property type="entry name" value="PRK12313.1"/>
    <property type="match status" value="1"/>
</dbReference>
<comment type="function">
    <text evidence="2 10">Catalyzes the formation of the alpha-1,6-glucosidic linkages in glycogen by scission of a 1,4-alpha-linked oligosaccharide from growing alpha-1,4-glucan chains and the subsequent attachment of the oligosaccharide to the alpha-1,6 position.</text>
</comment>
<dbReference type="SMART" id="SM00642">
    <property type="entry name" value="Aamy"/>
    <property type="match status" value="1"/>
</dbReference>
<dbReference type="AlphaFoldDB" id="A0A3A4R3F8"/>
<dbReference type="GO" id="GO:0005829">
    <property type="term" value="C:cytosol"/>
    <property type="evidence" value="ECO:0007669"/>
    <property type="project" value="TreeGrafter"/>
</dbReference>
<dbReference type="EC" id="2.4.1.18" evidence="10"/>
<evidence type="ECO:0000313" key="13">
    <source>
        <dbReference type="EMBL" id="RJP57357.1"/>
    </source>
</evidence>
<comment type="subunit">
    <text evidence="10">Monomer.</text>
</comment>
<evidence type="ECO:0000256" key="2">
    <source>
        <dbReference type="ARBA" id="ARBA00002953"/>
    </source>
</evidence>
<dbReference type="CDD" id="cd02855">
    <property type="entry name" value="E_set_GBE_prok_N"/>
    <property type="match status" value="1"/>
</dbReference>
<dbReference type="InterPro" id="IPR004193">
    <property type="entry name" value="Glyco_hydro_13_N"/>
</dbReference>
<dbReference type="InterPro" id="IPR014756">
    <property type="entry name" value="Ig_E-set"/>
</dbReference>
<evidence type="ECO:0000256" key="5">
    <source>
        <dbReference type="ARBA" id="ARBA00022600"/>
    </source>
</evidence>
<comment type="similarity">
    <text evidence="4 10">Belongs to the glycosyl hydrolase 13 family. GlgB subfamily.</text>
</comment>
<dbReference type="CDD" id="cd11322">
    <property type="entry name" value="AmyAc_Glg_BE"/>
    <property type="match status" value="1"/>
</dbReference>
<dbReference type="GO" id="GO:0043169">
    <property type="term" value="F:cation binding"/>
    <property type="evidence" value="ECO:0007669"/>
    <property type="project" value="InterPro"/>
</dbReference>
<evidence type="ECO:0000256" key="10">
    <source>
        <dbReference type="HAMAP-Rule" id="MF_00685"/>
    </source>
</evidence>
<sequence>MHTDDVQRLIYADHHDPFSVLGPQSLGTNGKQHLVVRAFVPDAREVVVVDKDKSHVMEKVHDCGIFELAFPRRKTAFPYKLKITYPDDVTVTRHDAYSYGPVLTDYDLYLFSEGKNHRVYDKMGAHPMSIAGVQGTFFAVWAPNARRVSVVGSFNNWDGRVNQMRSRGSSGIWELFIPDVKKGDLYKFEIKAQNGDVLVKSDPYAFYSEMRPNTASVVHDDSYKWADKNWMEQRDRGPEFNKPVAIYEVHPGSWMRVPEDNNRWLNYRELADKLIPYVKDLGYTHIELLPVAEHPFDGSWGYQVTGYFAVTSRYGTPEDLKYFVDMCHRNDIGVIIDWVPGHFPKDAFGLAWFDGTCLYEHADPRQGEHADWGTLIFNYGRNEVRNFLLSNAIFWFDRYHIDGVRVDAVASMLYLDYSRQSGEWVPNRFGGRENLDAISFLKEMNEVIFSYYPGVLTIAEESTSWPGVSRPTYLGGLGFSYKWNMGWMNDILSVFSKDPVHRKYHHDLLTFAMLYAFHENFILVLSHDKVVHGKNSMLDKMPGDLWQKFANLRLLYTYMYGQPGKKLLFMGGEIGQWDEWKHHHSLDWHLLDYEPHRKLQSFVRELNILYKQYPAFYERDLDSSGFEWIDFHDTDNNIISFVRYAADRNDFLVFVFNFTPVPRYNYRIGVPRGAYYREILNSDAEVFGGSNLGNRGGVWSDEAPWQWRSHSVQLDVPPLGAVILKPE</sequence>
<dbReference type="SUPFAM" id="SSF81296">
    <property type="entry name" value="E set domains"/>
    <property type="match status" value="1"/>
</dbReference>
<accession>A0A3A4R3F8</accession>
<keyword evidence="7 10" id="KW-0808">Transferase</keyword>
<dbReference type="PANTHER" id="PTHR43651:SF3">
    <property type="entry name" value="1,4-ALPHA-GLUCAN-BRANCHING ENZYME"/>
    <property type="match status" value="1"/>
</dbReference>
<comment type="caution">
    <text evidence="13">The sequence shown here is derived from an EMBL/GenBank/DDBJ whole genome shotgun (WGS) entry which is preliminary data.</text>
</comment>
<feature type="active site" description="Nucleophile" evidence="10 11">
    <location>
        <position position="407"/>
    </location>
</feature>
<reference evidence="13 14" key="1">
    <citation type="journal article" date="2017" name="ISME J.">
        <title>Energy and carbon metabolisms in a deep terrestrial subsurface fluid microbial community.</title>
        <authorList>
            <person name="Momper L."/>
            <person name="Jungbluth S.P."/>
            <person name="Lee M.D."/>
            <person name="Amend J.P."/>
        </authorList>
    </citation>
    <scope>NUCLEOTIDE SEQUENCE [LARGE SCALE GENOMIC DNA]</scope>
    <source>
        <strain evidence="13">SURF_26</strain>
    </source>
</reference>
<feature type="domain" description="Glycosyl hydrolase family 13 catalytic" evidence="12">
    <location>
        <begin position="248"/>
        <end position="604"/>
    </location>
</feature>
<dbReference type="InterPro" id="IPR006047">
    <property type="entry name" value="GH13_cat_dom"/>
</dbReference>
<dbReference type="InterPro" id="IPR006048">
    <property type="entry name" value="A-amylase/branching_C"/>
</dbReference>
<evidence type="ECO:0000256" key="7">
    <source>
        <dbReference type="ARBA" id="ARBA00022679"/>
    </source>
</evidence>
<keyword evidence="9 10" id="KW-0119">Carbohydrate metabolism</keyword>
<evidence type="ECO:0000256" key="8">
    <source>
        <dbReference type="ARBA" id="ARBA00023056"/>
    </source>
</evidence>
<dbReference type="Proteomes" id="UP000266426">
    <property type="component" value="Unassembled WGS sequence"/>
</dbReference>
<dbReference type="FunFam" id="2.60.40.1180:FF:000002">
    <property type="entry name" value="1,4-alpha-glucan branching enzyme GlgB"/>
    <property type="match status" value="1"/>
</dbReference>
<dbReference type="InterPro" id="IPR044143">
    <property type="entry name" value="GlgB_N_E_set_prok"/>
</dbReference>
<dbReference type="Gene3D" id="2.60.40.10">
    <property type="entry name" value="Immunoglobulins"/>
    <property type="match status" value="2"/>
</dbReference>
<name>A0A3A4R3F8_9BACT</name>
<dbReference type="InterPro" id="IPR037439">
    <property type="entry name" value="Branching_enzy"/>
</dbReference>
<dbReference type="SUPFAM" id="SSF51011">
    <property type="entry name" value="Glycosyl hydrolase domain"/>
    <property type="match status" value="1"/>
</dbReference>
<dbReference type="Gene3D" id="2.60.40.1180">
    <property type="entry name" value="Golgi alpha-mannosidase II"/>
    <property type="match status" value="1"/>
</dbReference>
<evidence type="ECO:0000256" key="1">
    <source>
        <dbReference type="ARBA" id="ARBA00000826"/>
    </source>
</evidence>
<dbReference type="NCBIfam" id="TIGR01515">
    <property type="entry name" value="branching_enzym"/>
    <property type="match status" value="1"/>
</dbReference>
<dbReference type="PANTHER" id="PTHR43651">
    <property type="entry name" value="1,4-ALPHA-GLUCAN-BRANCHING ENZYME"/>
    <property type="match status" value="1"/>
</dbReference>
<dbReference type="GO" id="GO:0004553">
    <property type="term" value="F:hydrolase activity, hydrolyzing O-glycosyl compounds"/>
    <property type="evidence" value="ECO:0007669"/>
    <property type="project" value="InterPro"/>
</dbReference>
<comment type="catalytic activity">
    <reaction evidence="1 10">
        <text>Transfers a segment of a (1-&gt;4)-alpha-D-glucan chain to a primary hydroxy group in a similar glucan chain.</text>
        <dbReference type="EC" id="2.4.1.18"/>
    </reaction>
</comment>